<organism evidence="1 2">
    <name type="scientific">Psychroflexus torquis (strain ATCC 700755 / CIP 106069 / ACAM 623)</name>
    <dbReference type="NCBI Taxonomy" id="313595"/>
    <lineage>
        <taxon>Bacteria</taxon>
        <taxon>Pseudomonadati</taxon>
        <taxon>Bacteroidota</taxon>
        <taxon>Flavobacteriia</taxon>
        <taxon>Flavobacteriales</taxon>
        <taxon>Flavobacteriaceae</taxon>
        <taxon>Psychroflexus</taxon>
    </lineage>
</organism>
<name>K4IDJ6_PSYTT</name>
<accession>K4IDJ6</accession>
<evidence type="ECO:0000313" key="1">
    <source>
        <dbReference type="EMBL" id="AFU68657.1"/>
    </source>
</evidence>
<dbReference type="OrthoDB" id="638356at2"/>
<gene>
    <name evidence="1" type="ordered locus">P700755_001823</name>
</gene>
<dbReference type="RefSeq" id="WP_015024250.1">
    <property type="nucleotide sequence ID" value="NC_018721.1"/>
</dbReference>
<dbReference type="STRING" id="313595.P700755_001823"/>
<protein>
    <submittedName>
        <fullName evidence="1">Uncharacterized protein</fullName>
    </submittedName>
</protein>
<dbReference type="KEGG" id="ptq:P700755_001823"/>
<dbReference type="HOGENOM" id="CLU_082062_1_0_10"/>
<proteinExistence type="predicted"/>
<reference evidence="1" key="2">
    <citation type="submission" date="2012-09" db="EMBL/GenBank/DDBJ databases">
        <title>The complete sequence of Psychroflexus torquis an extreme psychrophile from sea-ice that is stimulated by light.</title>
        <authorList>
            <person name="Feng S."/>
            <person name="Powell S.M."/>
            <person name="Bowman J.P."/>
        </authorList>
    </citation>
    <scope>NUCLEOTIDE SEQUENCE [LARGE SCALE GENOMIC DNA]</scope>
    <source>
        <strain evidence="1">ATCC 700755</strain>
    </source>
</reference>
<dbReference type="eggNOG" id="ENOG502Z9M8">
    <property type="taxonomic scope" value="Bacteria"/>
</dbReference>
<dbReference type="AlphaFoldDB" id="K4IDJ6"/>
<dbReference type="EMBL" id="CP003879">
    <property type="protein sequence ID" value="AFU68657.1"/>
    <property type="molecule type" value="Genomic_DNA"/>
</dbReference>
<evidence type="ECO:0000313" key="2">
    <source>
        <dbReference type="Proteomes" id="UP000008514"/>
    </source>
</evidence>
<dbReference type="Proteomes" id="UP000008514">
    <property type="component" value="Chromosome"/>
</dbReference>
<keyword evidence="2" id="KW-1185">Reference proteome</keyword>
<sequence length="265" mass="30546">MIPFIKIIGLFIVLNTTALSYGQRDYDRIPNLPKENLETKEDNDSYRPFNFNLTVKNMHLWRGYRVTDEAMTAANVYYESKNRKFKAGLWGGVGFAGNYTEFDYYLSYEHNNWTFAIWDINNYTDFPNAKIFNYDRAVTSHFIDVSITHKLEQIPLQFSWSTIVQGRDTYINSNGDLRNAFTNYVEASYSIADGKNWNLSAYVGAAFSFVSDAHFYGEKTGFNNFGLSYTKDLKILDKYTIPVAATAVWNDLQDYGALQIAVDLF</sequence>
<reference evidence="1" key="1">
    <citation type="submission" date="2006-03" db="EMBL/GenBank/DDBJ databases">
        <authorList>
            <person name="Bowman J."/>
            <person name="Ferriera S."/>
            <person name="Johnson J."/>
            <person name="Kravitz S."/>
            <person name="Halpern A."/>
            <person name="Remington K."/>
            <person name="Beeson K."/>
            <person name="Tran B."/>
            <person name="Rogers Y.-H."/>
            <person name="Friedman R."/>
            <person name="Venter J.C."/>
        </authorList>
    </citation>
    <scope>NUCLEOTIDE SEQUENCE [LARGE SCALE GENOMIC DNA]</scope>
    <source>
        <strain evidence="1">ATCC 700755</strain>
    </source>
</reference>